<evidence type="ECO:0000313" key="1">
    <source>
        <dbReference type="EMBL" id="RWR82954.1"/>
    </source>
</evidence>
<dbReference type="EMBL" id="QPKB01000004">
    <property type="protein sequence ID" value="RWR82954.1"/>
    <property type="molecule type" value="Genomic_DNA"/>
</dbReference>
<dbReference type="AlphaFoldDB" id="A0A443NWQ5"/>
<dbReference type="SUPFAM" id="SSF51735">
    <property type="entry name" value="NAD(P)-binding Rossmann-fold domains"/>
    <property type="match status" value="1"/>
</dbReference>
<dbReference type="STRING" id="337451.A0A443NWQ5"/>
<comment type="caution">
    <text evidence="1">The sequence shown here is derived from an EMBL/GenBank/DDBJ whole genome shotgun (WGS) entry which is preliminary data.</text>
</comment>
<gene>
    <name evidence="1" type="ORF">CKAN_01169400</name>
</gene>
<dbReference type="Gene3D" id="3.40.50.720">
    <property type="entry name" value="NAD(P)-binding Rossmann-like Domain"/>
    <property type="match status" value="1"/>
</dbReference>
<evidence type="ECO:0000313" key="2">
    <source>
        <dbReference type="Proteomes" id="UP000283530"/>
    </source>
</evidence>
<keyword evidence="2" id="KW-1185">Reference proteome</keyword>
<reference evidence="1 2" key="1">
    <citation type="journal article" date="2019" name="Nat. Plants">
        <title>Stout camphor tree genome fills gaps in understanding of flowering plant genome evolution.</title>
        <authorList>
            <person name="Chaw S.M."/>
            <person name="Liu Y.C."/>
            <person name="Wu Y.W."/>
            <person name="Wang H.Y."/>
            <person name="Lin C.I."/>
            <person name="Wu C.S."/>
            <person name="Ke H.M."/>
            <person name="Chang L.Y."/>
            <person name="Hsu C.Y."/>
            <person name="Yang H.T."/>
            <person name="Sudianto E."/>
            <person name="Hsu M.H."/>
            <person name="Wu K.P."/>
            <person name="Wang L.N."/>
            <person name="Leebens-Mack J.H."/>
            <person name="Tsai I.J."/>
        </authorList>
    </citation>
    <scope>NUCLEOTIDE SEQUENCE [LARGE SCALE GENOMIC DNA]</scope>
    <source>
        <strain evidence="2">cv. Chaw 1501</strain>
        <tissue evidence="1">Young leaves</tissue>
    </source>
</reference>
<organism evidence="1 2">
    <name type="scientific">Cinnamomum micranthum f. kanehirae</name>
    <dbReference type="NCBI Taxonomy" id="337451"/>
    <lineage>
        <taxon>Eukaryota</taxon>
        <taxon>Viridiplantae</taxon>
        <taxon>Streptophyta</taxon>
        <taxon>Embryophyta</taxon>
        <taxon>Tracheophyta</taxon>
        <taxon>Spermatophyta</taxon>
        <taxon>Magnoliopsida</taxon>
        <taxon>Magnoliidae</taxon>
        <taxon>Laurales</taxon>
        <taxon>Lauraceae</taxon>
        <taxon>Cinnamomum</taxon>
    </lineage>
</organism>
<protein>
    <submittedName>
        <fullName evidence="1">Putative steroid 5beta-reductase</fullName>
    </submittedName>
</protein>
<dbReference type="Proteomes" id="UP000283530">
    <property type="component" value="Unassembled WGS sequence"/>
</dbReference>
<dbReference type="OrthoDB" id="1731983at2759"/>
<dbReference type="PANTHER" id="PTHR32487">
    <property type="entry name" value="3-OXO-DELTA(4,5)-STEROID 5-BETA-REDUCTASE"/>
    <property type="match status" value="1"/>
</dbReference>
<dbReference type="InterPro" id="IPR036291">
    <property type="entry name" value="NAD(P)-bd_dom_sf"/>
</dbReference>
<sequence>MLRHVLHSLLSNAPNLLHISLQTGTKHYVGPFEFFSKIRPHDPPFHEDLPRLPVPNFYYALEDILFEETSKGPVPSAFTRPSASTRAAGSSSRGVWDGYLDCSDADLMAEQHIWAAVDPFAQNEAFNCVNGDVFKWKQLWRVLAGKFEMEWVEMEEGRESGFSLVEMMKGKGGCFGGDCEGEGACED</sequence>
<dbReference type="PANTHER" id="PTHR32487:SF0">
    <property type="entry name" value="3-OXO-DELTA(4,5)-STEROID 5-BETA-REDUCTASE"/>
    <property type="match status" value="1"/>
</dbReference>
<proteinExistence type="predicted"/>
<accession>A0A443NWQ5</accession>
<name>A0A443NWQ5_9MAGN</name>